<sequence>MLGPLPTADEAISYTHEKALANGDVVLTVDQLMGLEHWERFYTNYKLGTPDRVRITMYSLEGAPIYFELAYDGDHTITYTFDDTMDISGLRERISTACRSIVSDPNVRSGVSYELDDCKDDRIRQTFRFTIDDVLPLPAYFRN</sequence>
<keyword evidence="2" id="KW-1185">Reference proteome</keyword>
<evidence type="ECO:0000313" key="1">
    <source>
        <dbReference type="EMBL" id="MBD3920257.1"/>
    </source>
</evidence>
<dbReference type="RefSeq" id="WP_191204489.1">
    <property type="nucleotide sequence ID" value="NZ_JACXZA010000003.1"/>
</dbReference>
<reference evidence="1 2" key="1">
    <citation type="submission" date="2020-09" db="EMBL/GenBank/DDBJ databases">
        <title>Paenibacillus sp. strain PR3 16S rRNA gene Genome sequencing and assembly.</title>
        <authorList>
            <person name="Kim J."/>
        </authorList>
    </citation>
    <scope>NUCLEOTIDE SEQUENCE [LARGE SCALE GENOMIC DNA]</scope>
    <source>
        <strain evidence="1 2">PR3</strain>
    </source>
</reference>
<accession>A0ABR8MYV8</accession>
<gene>
    <name evidence="1" type="ORF">H8B09_15935</name>
</gene>
<dbReference type="Proteomes" id="UP000609346">
    <property type="component" value="Unassembled WGS sequence"/>
</dbReference>
<proteinExistence type="predicted"/>
<dbReference type="Pfam" id="PF14275">
    <property type="entry name" value="DUF4362"/>
    <property type="match status" value="1"/>
</dbReference>
<dbReference type="EMBL" id="JACXZA010000003">
    <property type="protein sequence ID" value="MBD3920257.1"/>
    <property type="molecule type" value="Genomic_DNA"/>
</dbReference>
<protein>
    <submittedName>
        <fullName evidence="1">DUF4362 domain-containing protein</fullName>
    </submittedName>
</protein>
<evidence type="ECO:0000313" key="2">
    <source>
        <dbReference type="Proteomes" id="UP000609346"/>
    </source>
</evidence>
<organism evidence="1 2">
    <name type="scientific">Paenibacillus terricola</name>
    <dbReference type="NCBI Taxonomy" id="2763503"/>
    <lineage>
        <taxon>Bacteria</taxon>
        <taxon>Bacillati</taxon>
        <taxon>Bacillota</taxon>
        <taxon>Bacilli</taxon>
        <taxon>Bacillales</taxon>
        <taxon>Paenibacillaceae</taxon>
        <taxon>Paenibacillus</taxon>
    </lineage>
</organism>
<dbReference type="InterPro" id="IPR025372">
    <property type="entry name" value="DUF4362"/>
</dbReference>
<name>A0ABR8MYV8_9BACL</name>
<comment type="caution">
    <text evidence="1">The sequence shown here is derived from an EMBL/GenBank/DDBJ whole genome shotgun (WGS) entry which is preliminary data.</text>
</comment>